<sequence>MIRVASYNMRKGIGTDRRRSPERTLDVLREIDADVIALQEADRRFGARAAVITAHLLDEHSPWKAVPAAKRARSMGWHGNVVLVRKEAEITACEALHLPALEPRGAVACELRINGAMLRVVGMHLDLSGLWRRKQAAAVLAHLDGCDEAMPSVMMGDLNEWGRRGCLLDFGRTHDFADTGPSFHARHPVGRLDRIMVSRGLRIAACGVHDSHAARTGSDHLPIWADIEFG</sequence>
<evidence type="ECO:0000313" key="3">
    <source>
        <dbReference type="Proteomes" id="UP000788153"/>
    </source>
</evidence>
<keyword evidence="2" id="KW-0540">Nuclease</keyword>
<keyword evidence="2" id="KW-0378">Hydrolase</keyword>
<dbReference type="InterPro" id="IPR051916">
    <property type="entry name" value="GPI-anchor_lipid_remodeler"/>
</dbReference>
<dbReference type="SUPFAM" id="SSF56219">
    <property type="entry name" value="DNase I-like"/>
    <property type="match status" value="1"/>
</dbReference>
<comment type="caution">
    <text evidence="2">The sequence shown here is derived from an EMBL/GenBank/DDBJ whole genome shotgun (WGS) entry which is preliminary data.</text>
</comment>
<protein>
    <submittedName>
        <fullName evidence="2">Endonuclease/exonuclease/phosphatase family metal-dependent hydrolase</fullName>
    </submittedName>
</protein>
<gene>
    <name evidence="2" type="ORF">FHT01_001825</name>
</gene>
<proteinExistence type="predicted"/>
<dbReference type="Pfam" id="PF03372">
    <property type="entry name" value="Exo_endo_phos"/>
    <property type="match status" value="1"/>
</dbReference>
<accession>A0ABX0U1B0</accession>
<reference evidence="2 3" key="1">
    <citation type="submission" date="2020-03" db="EMBL/GenBank/DDBJ databases">
        <title>Genomic Encyclopedia of Type Strains, Phase IV (KMG-IV): sequencing the most valuable type-strain genomes for metagenomic binning, comparative biology and taxonomic classification.</title>
        <authorList>
            <person name="Goeker M."/>
        </authorList>
    </citation>
    <scope>NUCLEOTIDE SEQUENCE [LARGE SCALE GENOMIC DNA]</scope>
    <source>
        <strain evidence="2 3">DSM 22753</strain>
    </source>
</reference>
<evidence type="ECO:0000259" key="1">
    <source>
        <dbReference type="Pfam" id="PF03372"/>
    </source>
</evidence>
<dbReference type="PANTHER" id="PTHR14859:SF15">
    <property type="entry name" value="ENDONUCLEASE_EXONUCLEASE_PHOSPHATASE DOMAIN-CONTAINING PROTEIN"/>
    <property type="match status" value="1"/>
</dbReference>
<dbReference type="GO" id="GO:0004519">
    <property type="term" value="F:endonuclease activity"/>
    <property type="evidence" value="ECO:0007669"/>
    <property type="project" value="UniProtKB-KW"/>
</dbReference>
<dbReference type="EMBL" id="JAASQP010000001">
    <property type="protein sequence ID" value="NIJ24283.1"/>
    <property type="molecule type" value="Genomic_DNA"/>
</dbReference>
<dbReference type="GO" id="GO:0016787">
    <property type="term" value="F:hydrolase activity"/>
    <property type="evidence" value="ECO:0007669"/>
    <property type="project" value="UniProtKB-KW"/>
</dbReference>
<dbReference type="InterPro" id="IPR036691">
    <property type="entry name" value="Endo/exonu/phosph_ase_sf"/>
</dbReference>
<dbReference type="Gene3D" id="3.60.10.10">
    <property type="entry name" value="Endonuclease/exonuclease/phosphatase"/>
    <property type="match status" value="1"/>
</dbReference>
<keyword evidence="2" id="KW-0255">Endonuclease</keyword>
<dbReference type="InterPro" id="IPR005135">
    <property type="entry name" value="Endo/exonuclease/phosphatase"/>
</dbReference>
<evidence type="ECO:0000313" key="2">
    <source>
        <dbReference type="EMBL" id="NIJ24283.1"/>
    </source>
</evidence>
<keyword evidence="3" id="KW-1185">Reference proteome</keyword>
<dbReference type="RefSeq" id="WP_140046664.1">
    <property type="nucleotide sequence ID" value="NZ_BAAAEV010000001.1"/>
</dbReference>
<organism evidence="2 3">
    <name type="scientific">Sphingomonas japonica</name>
    <dbReference type="NCBI Taxonomy" id="511662"/>
    <lineage>
        <taxon>Bacteria</taxon>
        <taxon>Pseudomonadati</taxon>
        <taxon>Pseudomonadota</taxon>
        <taxon>Alphaproteobacteria</taxon>
        <taxon>Sphingomonadales</taxon>
        <taxon>Sphingomonadaceae</taxon>
        <taxon>Sphingomonas</taxon>
    </lineage>
</organism>
<feature type="domain" description="Endonuclease/exonuclease/phosphatase" evidence="1">
    <location>
        <begin position="5"/>
        <end position="220"/>
    </location>
</feature>
<name>A0ABX0U1B0_9SPHN</name>
<dbReference type="PANTHER" id="PTHR14859">
    <property type="entry name" value="CALCOFLUOR WHITE HYPERSENSITIVE PROTEIN PRECURSOR"/>
    <property type="match status" value="1"/>
</dbReference>
<dbReference type="Proteomes" id="UP000788153">
    <property type="component" value="Unassembled WGS sequence"/>
</dbReference>